<dbReference type="Pfam" id="PF00512">
    <property type="entry name" value="HisKA"/>
    <property type="match status" value="1"/>
</dbReference>
<dbReference type="GO" id="GO:0005886">
    <property type="term" value="C:plasma membrane"/>
    <property type="evidence" value="ECO:0007669"/>
    <property type="project" value="UniProtKB-SubCell"/>
</dbReference>
<dbReference type="SUPFAM" id="SSF55781">
    <property type="entry name" value="GAF domain-like"/>
    <property type="match status" value="1"/>
</dbReference>
<dbReference type="PRINTS" id="PR00344">
    <property type="entry name" value="BCTRLSENSOR"/>
</dbReference>
<dbReference type="EC" id="2.7.13.3" evidence="3"/>
<evidence type="ECO:0000256" key="11">
    <source>
        <dbReference type="ARBA" id="ARBA00023136"/>
    </source>
</evidence>
<accession>A0A537LRF7</accession>
<keyword evidence="5" id="KW-0597">Phosphoprotein</keyword>
<evidence type="ECO:0000256" key="10">
    <source>
        <dbReference type="ARBA" id="ARBA00023012"/>
    </source>
</evidence>
<dbReference type="CDD" id="cd06225">
    <property type="entry name" value="HAMP"/>
    <property type="match status" value="1"/>
</dbReference>
<evidence type="ECO:0000256" key="9">
    <source>
        <dbReference type="ARBA" id="ARBA00022989"/>
    </source>
</evidence>
<dbReference type="EMBL" id="VBAJ01000018">
    <property type="protein sequence ID" value="TMJ10237.1"/>
    <property type="molecule type" value="Genomic_DNA"/>
</dbReference>
<dbReference type="SUPFAM" id="SSF47384">
    <property type="entry name" value="Homodimeric domain of signal transducing histidine kinase"/>
    <property type="match status" value="1"/>
</dbReference>
<dbReference type="Pfam" id="PF01590">
    <property type="entry name" value="GAF"/>
    <property type="match status" value="1"/>
</dbReference>
<feature type="coiled-coil region" evidence="12">
    <location>
        <begin position="555"/>
        <end position="582"/>
    </location>
</feature>
<dbReference type="CDD" id="cd18773">
    <property type="entry name" value="PDC1_HK_sensor"/>
    <property type="match status" value="1"/>
</dbReference>
<dbReference type="PANTHER" id="PTHR42878">
    <property type="entry name" value="TWO-COMPONENT HISTIDINE KINASE"/>
    <property type="match status" value="1"/>
</dbReference>
<dbReference type="CDD" id="cd00082">
    <property type="entry name" value="HisKA"/>
    <property type="match status" value="1"/>
</dbReference>
<sequence>MDTQASTHQPRQRWSLRSSLLLKQTAFVALMTIIPVGMLILATGTIARRIVRNEIDERLVLAATDRQALLQIYIRQQHERVALVASRTRLRQLIGDYADGKIAQAEFQKQSRQILEDARRSVEGFLDISIANLQGTVITSTEKTRIGKDFSADPDVLEGRQRAHLGAPRRIGQTSQSLLTAPVVSSGGTPQGVVIATVDAQPIARLLTSQTGLGESGEVLVGTLQGSKIHLLLPARRDPQLTSIPLDGMPAMVPAIRGQTGLMHSRDYRGVEVLAAYRPVGYLDWGLVVKIDAAEAYTPLARFQTFIVLLELAIVLGGLGLSHILARRFTQPILALADKAATVATGDLTARTGLADRADEFGDLARAFDQMAEQIQRHVRRAEALGEASHTFSGSARDFAGLLTRVSHRVAELIGDTCVIFLASDDEAWLEPVALYDQDPEVLAFTRGTLTAAPIRVSDNTMSSTVFRQSEPLLVPQVSISSLRQMTKQEYWPLLDRVASRSLLMVPLRAQGRSIGVLSLARHRPESGAYSEEDLKFATAMAERAGMAILNARLYRALEASNEDLERRVADRTAELEAANKELEAFSYSVAHDLRAPLRAMDGFSKLVVEDFAPRLPEEAQRYLGLVRDNAQQMGRLIDDLLTFSRLGRKPLEKQRVCAADLVRQVVSDLQQEQIGREVTIQIGDLADCIADPALLKQVFANLLSNALKFTRTRNPASIEVTSRADGGEPVYQVKDNGVGFDMQYAGKLFGVFQRLHRAEEYEGTGVGLAIVQRIIHRHGGRTWAESELDKGATFYFTLGGASHDGGAGRNSAG</sequence>
<comment type="subcellular location">
    <subcellularLocation>
        <location evidence="2">Cell membrane</location>
        <topology evidence="2">Multi-pass membrane protein</topology>
    </subcellularLocation>
</comment>
<dbReference type="InterPro" id="IPR003661">
    <property type="entry name" value="HisK_dim/P_dom"/>
</dbReference>
<dbReference type="Proteomes" id="UP000318661">
    <property type="component" value="Unassembled WGS sequence"/>
</dbReference>
<evidence type="ECO:0000256" key="2">
    <source>
        <dbReference type="ARBA" id="ARBA00004651"/>
    </source>
</evidence>
<keyword evidence="10" id="KW-0902">Two-component regulatory system</keyword>
<dbReference type="Gene3D" id="6.10.340.10">
    <property type="match status" value="1"/>
</dbReference>
<dbReference type="Gene3D" id="3.30.450.40">
    <property type="match status" value="1"/>
</dbReference>
<evidence type="ECO:0000256" key="7">
    <source>
        <dbReference type="ARBA" id="ARBA00022692"/>
    </source>
</evidence>
<dbReference type="InterPro" id="IPR004358">
    <property type="entry name" value="Sig_transdc_His_kin-like_C"/>
</dbReference>
<name>A0A537LRF7_9BACT</name>
<dbReference type="SMART" id="SM00065">
    <property type="entry name" value="GAF"/>
    <property type="match status" value="1"/>
</dbReference>
<keyword evidence="9 13" id="KW-1133">Transmembrane helix</keyword>
<dbReference type="Gene3D" id="3.30.450.20">
    <property type="entry name" value="PAS domain"/>
    <property type="match status" value="1"/>
</dbReference>
<dbReference type="AlphaFoldDB" id="A0A537LRF7"/>
<dbReference type="SUPFAM" id="SSF103190">
    <property type="entry name" value="Sensory domain-like"/>
    <property type="match status" value="1"/>
</dbReference>
<evidence type="ECO:0000256" key="1">
    <source>
        <dbReference type="ARBA" id="ARBA00000085"/>
    </source>
</evidence>
<evidence type="ECO:0000256" key="8">
    <source>
        <dbReference type="ARBA" id="ARBA00022777"/>
    </source>
</evidence>
<evidence type="ECO:0000313" key="16">
    <source>
        <dbReference type="EMBL" id="TMJ10237.1"/>
    </source>
</evidence>
<protein>
    <recommendedName>
        <fullName evidence="3">histidine kinase</fullName>
        <ecNumber evidence="3">2.7.13.3</ecNumber>
    </recommendedName>
</protein>
<dbReference type="InterPro" id="IPR003018">
    <property type="entry name" value="GAF"/>
</dbReference>
<dbReference type="InterPro" id="IPR029151">
    <property type="entry name" value="Sensor-like_sf"/>
</dbReference>
<feature type="domain" description="Histidine kinase" evidence="14">
    <location>
        <begin position="589"/>
        <end position="803"/>
    </location>
</feature>
<dbReference type="InterPro" id="IPR029016">
    <property type="entry name" value="GAF-like_dom_sf"/>
</dbReference>
<dbReference type="PROSITE" id="PS50885">
    <property type="entry name" value="HAMP"/>
    <property type="match status" value="1"/>
</dbReference>
<keyword evidence="7 13" id="KW-0812">Transmembrane</keyword>
<dbReference type="SMART" id="SM00388">
    <property type="entry name" value="HisKA"/>
    <property type="match status" value="1"/>
</dbReference>
<dbReference type="InterPro" id="IPR003660">
    <property type="entry name" value="HAMP_dom"/>
</dbReference>
<dbReference type="Pfam" id="PF02518">
    <property type="entry name" value="HATPase_c"/>
    <property type="match status" value="1"/>
</dbReference>
<dbReference type="Gene3D" id="1.10.287.130">
    <property type="match status" value="1"/>
</dbReference>
<dbReference type="Gene3D" id="3.30.565.10">
    <property type="entry name" value="Histidine kinase-like ATPase, C-terminal domain"/>
    <property type="match status" value="1"/>
</dbReference>
<organism evidence="16 17">
    <name type="scientific">Candidatus Segetimicrobium genomatis</name>
    <dbReference type="NCBI Taxonomy" id="2569760"/>
    <lineage>
        <taxon>Bacteria</taxon>
        <taxon>Bacillati</taxon>
        <taxon>Candidatus Sysuimicrobiota</taxon>
        <taxon>Candidatus Sysuimicrobiia</taxon>
        <taxon>Candidatus Sysuimicrobiales</taxon>
        <taxon>Candidatus Segetimicrobiaceae</taxon>
        <taxon>Candidatus Segetimicrobium</taxon>
    </lineage>
</organism>
<evidence type="ECO:0000256" key="12">
    <source>
        <dbReference type="SAM" id="Coils"/>
    </source>
</evidence>
<dbReference type="GO" id="GO:0000155">
    <property type="term" value="F:phosphorelay sensor kinase activity"/>
    <property type="evidence" value="ECO:0007669"/>
    <property type="project" value="InterPro"/>
</dbReference>
<keyword evidence="8" id="KW-0418">Kinase</keyword>
<dbReference type="FunFam" id="1.10.287.130:FF:000070">
    <property type="entry name" value="Histidine kinase sensor protein"/>
    <property type="match status" value="1"/>
</dbReference>
<keyword evidence="11 13" id="KW-0472">Membrane</keyword>
<proteinExistence type="predicted"/>
<dbReference type="CDD" id="cd18774">
    <property type="entry name" value="PDC2_HK_sensor"/>
    <property type="match status" value="1"/>
</dbReference>
<evidence type="ECO:0000256" key="4">
    <source>
        <dbReference type="ARBA" id="ARBA00022475"/>
    </source>
</evidence>
<dbReference type="InterPro" id="IPR003594">
    <property type="entry name" value="HATPase_dom"/>
</dbReference>
<keyword evidence="4" id="KW-1003">Cell membrane</keyword>
<dbReference type="InterPro" id="IPR036890">
    <property type="entry name" value="HATPase_C_sf"/>
</dbReference>
<dbReference type="FunFam" id="3.30.565.10:FF:000006">
    <property type="entry name" value="Sensor histidine kinase WalK"/>
    <property type="match status" value="1"/>
</dbReference>
<keyword evidence="12" id="KW-0175">Coiled coil</keyword>
<evidence type="ECO:0000313" key="17">
    <source>
        <dbReference type="Proteomes" id="UP000318661"/>
    </source>
</evidence>
<reference evidence="16 17" key="1">
    <citation type="journal article" date="2019" name="Nat. Microbiol.">
        <title>Mediterranean grassland soil C-N compound turnover is dependent on rainfall and depth, and is mediated by genomically divergent microorganisms.</title>
        <authorList>
            <person name="Diamond S."/>
            <person name="Andeer P.F."/>
            <person name="Li Z."/>
            <person name="Crits-Christoph A."/>
            <person name="Burstein D."/>
            <person name="Anantharaman K."/>
            <person name="Lane K.R."/>
            <person name="Thomas B.C."/>
            <person name="Pan C."/>
            <person name="Northen T.R."/>
            <person name="Banfield J.F."/>
        </authorList>
    </citation>
    <scope>NUCLEOTIDE SEQUENCE [LARGE SCALE GENOMIC DNA]</scope>
    <source>
        <strain evidence="16">NP_2</strain>
    </source>
</reference>
<evidence type="ECO:0000256" key="3">
    <source>
        <dbReference type="ARBA" id="ARBA00012438"/>
    </source>
</evidence>
<keyword evidence="6" id="KW-0808">Transferase</keyword>
<comment type="caution">
    <text evidence="16">The sequence shown here is derived from an EMBL/GenBank/DDBJ whole genome shotgun (WGS) entry which is preliminary data.</text>
</comment>
<dbReference type="SMART" id="SM00387">
    <property type="entry name" value="HATPase_c"/>
    <property type="match status" value="1"/>
</dbReference>
<dbReference type="Pfam" id="PF02743">
    <property type="entry name" value="dCache_1"/>
    <property type="match status" value="1"/>
</dbReference>
<dbReference type="Pfam" id="PF00672">
    <property type="entry name" value="HAMP"/>
    <property type="match status" value="1"/>
</dbReference>
<evidence type="ECO:0000256" key="5">
    <source>
        <dbReference type="ARBA" id="ARBA00022553"/>
    </source>
</evidence>
<feature type="transmembrane region" description="Helical" evidence="13">
    <location>
        <begin position="20"/>
        <end position="42"/>
    </location>
</feature>
<gene>
    <name evidence="16" type="ORF">E6G99_01165</name>
</gene>
<dbReference type="SUPFAM" id="SSF158472">
    <property type="entry name" value="HAMP domain-like"/>
    <property type="match status" value="1"/>
</dbReference>
<evidence type="ECO:0000256" key="6">
    <source>
        <dbReference type="ARBA" id="ARBA00022679"/>
    </source>
</evidence>
<dbReference type="InterPro" id="IPR005467">
    <property type="entry name" value="His_kinase_dom"/>
</dbReference>
<dbReference type="InterPro" id="IPR033479">
    <property type="entry name" value="dCache_1"/>
</dbReference>
<dbReference type="GO" id="GO:0030295">
    <property type="term" value="F:protein kinase activator activity"/>
    <property type="evidence" value="ECO:0007669"/>
    <property type="project" value="TreeGrafter"/>
</dbReference>
<evidence type="ECO:0000259" key="15">
    <source>
        <dbReference type="PROSITE" id="PS50885"/>
    </source>
</evidence>
<dbReference type="SUPFAM" id="SSF55874">
    <property type="entry name" value="ATPase domain of HSP90 chaperone/DNA topoisomerase II/histidine kinase"/>
    <property type="match status" value="1"/>
</dbReference>
<dbReference type="PANTHER" id="PTHR42878:SF15">
    <property type="entry name" value="BACTERIOPHYTOCHROME"/>
    <property type="match status" value="1"/>
</dbReference>
<evidence type="ECO:0000259" key="14">
    <source>
        <dbReference type="PROSITE" id="PS50109"/>
    </source>
</evidence>
<dbReference type="GO" id="GO:0007234">
    <property type="term" value="P:osmosensory signaling via phosphorelay pathway"/>
    <property type="evidence" value="ECO:0007669"/>
    <property type="project" value="TreeGrafter"/>
</dbReference>
<feature type="domain" description="HAMP" evidence="15">
    <location>
        <begin position="327"/>
        <end position="380"/>
    </location>
</feature>
<dbReference type="InterPro" id="IPR036097">
    <property type="entry name" value="HisK_dim/P_sf"/>
</dbReference>
<comment type="catalytic activity">
    <reaction evidence="1">
        <text>ATP + protein L-histidine = ADP + protein N-phospho-L-histidine.</text>
        <dbReference type="EC" id="2.7.13.3"/>
    </reaction>
</comment>
<dbReference type="GO" id="GO:0000156">
    <property type="term" value="F:phosphorelay response regulator activity"/>
    <property type="evidence" value="ECO:0007669"/>
    <property type="project" value="TreeGrafter"/>
</dbReference>
<dbReference type="SMART" id="SM00304">
    <property type="entry name" value="HAMP"/>
    <property type="match status" value="1"/>
</dbReference>
<dbReference type="InterPro" id="IPR050351">
    <property type="entry name" value="BphY/WalK/GraS-like"/>
</dbReference>
<evidence type="ECO:0000256" key="13">
    <source>
        <dbReference type="SAM" id="Phobius"/>
    </source>
</evidence>
<dbReference type="PROSITE" id="PS50109">
    <property type="entry name" value="HIS_KIN"/>
    <property type="match status" value="1"/>
</dbReference>